<feature type="domain" description="Glycosyltransferase subfamily 4-like N-terminal" evidence="2">
    <location>
        <begin position="2"/>
        <end position="169"/>
    </location>
</feature>
<accession>A0A1F5RG60</accession>
<dbReference type="InterPro" id="IPR001296">
    <property type="entry name" value="Glyco_trans_1"/>
</dbReference>
<organism evidence="3 4">
    <name type="scientific">Candidatus Edwardsbacteria bacterium GWF2_54_11</name>
    <dbReference type="NCBI Taxonomy" id="1817851"/>
    <lineage>
        <taxon>Bacteria</taxon>
        <taxon>Candidatus Edwardsiibacteriota</taxon>
    </lineage>
</organism>
<dbReference type="AlphaFoldDB" id="A0A1F5RG60"/>
<dbReference type="EMBL" id="MFFM01000019">
    <property type="protein sequence ID" value="OGF13400.1"/>
    <property type="molecule type" value="Genomic_DNA"/>
</dbReference>
<dbReference type="Gene3D" id="3.40.50.2000">
    <property type="entry name" value="Glycogen Phosphorylase B"/>
    <property type="match status" value="2"/>
</dbReference>
<proteinExistence type="predicted"/>
<dbReference type="InterPro" id="IPR050194">
    <property type="entry name" value="Glycosyltransferase_grp1"/>
</dbReference>
<evidence type="ECO:0000259" key="2">
    <source>
        <dbReference type="Pfam" id="PF13439"/>
    </source>
</evidence>
<dbReference type="Pfam" id="PF00534">
    <property type="entry name" value="Glycos_transf_1"/>
    <property type="match status" value="1"/>
</dbReference>
<dbReference type="PANTHER" id="PTHR45947">
    <property type="entry name" value="SULFOQUINOVOSYL TRANSFERASE SQD2"/>
    <property type="match status" value="1"/>
</dbReference>
<sequence>MVGGSVVYYYYLHSAFVSEELVVLTAQAPGTAEFDALLPYRVIRRNFIKRTAINEAHLAKAVNLIKQFFAAWGLIVKEKTDVIHIGNFYPGAFIGWLLSLTTGKHWVATVMGEDLTGIYTAGPIRRKLVLMALRRADGVLTISKYAVNKLIEHGVEPGRITLLTPGFDSAKCNATSAKEPGIWSGIKDKSILLTVGRLIERKGQDMVLRSLPIIIKDHPGVHYVIAGAGQEEARLKGLIADLGLQKQVTVVTDATDEEVAYLYQHCQIFIMPNRALPNGDNEGFGIVYLEAGYWGKPVIGGRDGGVPDAVEDGVSGLLVDGSDTGQISRAILRLLGDADLCQRMGRAGRLEALANGWSEKSSRLKLVLQGAALK</sequence>
<dbReference type="InterPro" id="IPR028098">
    <property type="entry name" value="Glyco_trans_4-like_N"/>
</dbReference>
<dbReference type="SUPFAM" id="SSF53756">
    <property type="entry name" value="UDP-Glycosyltransferase/glycogen phosphorylase"/>
    <property type="match status" value="1"/>
</dbReference>
<feature type="domain" description="Glycosyl transferase family 1" evidence="1">
    <location>
        <begin position="187"/>
        <end position="349"/>
    </location>
</feature>
<evidence type="ECO:0000259" key="1">
    <source>
        <dbReference type="Pfam" id="PF00534"/>
    </source>
</evidence>
<dbReference type="CDD" id="cd03801">
    <property type="entry name" value="GT4_PimA-like"/>
    <property type="match status" value="1"/>
</dbReference>
<dbReference type="PANTHER" id="PTHR45947:SF3">
    <property type="entry name" value="SULFOQUINOVOSYL TRANSFERASE SQD2"/>
    <property type="match status" value="1"/>
</dbReference>
<dbReference type="Proteomes" id="UP000177230">
    <property type="component" value="Unassembled WGS sequence"/>
</dbReference>
<evidence type="ECO:0008006" key="5">
    <source>
        <dbReference type="Google" id="ProtNLM"/>
    </source>
</evidence>
<gene>
    <name evidence="3" type="ORF">A2024_05295</name>
</gene>
<evidence type="ECO:0000313" key="4">
    <source>
        <dbReference type="Proteomes" id="UP000177230"/>
    </source>
</evidence>
<dbReference type="GO" id="GO:0016758">
    <property type="term" value="F:hexosyltransferase activity"/>
    <property type="evidence" value="ECO:0007669"/>
    <property type="project" value="TreeGrafter"/>
</dbReference>
<name>A0A1F5RG60_9BACT</name>
<reference evidence="3 4" key="1">
    <citation type="journal article" date="2016" name="Nat. Commun.">
        <title>Thousands of microbial genomes shed light on interconnected biogeochemical processes in an aquifer system.</title>
        <authorList>
            <person name="Anantharaman K."/>
            <person name="Brown C.T."/>
            <person name="Hug L.A."/>
            <person name="Sharon I."/>
            <person name="Castelle C.J."/>
            <person name="Probst A.J."/>
            <person name="Thomas B.C."/>
            <person name="Singh A."/>
            <person name="Wilkins M.J."/>
            <person name="Karaoz U."/>
            <person name="Brodie E.L."/>
            <person name="Williams K.H."/>
            <person name="Hubbard S.S."/>
            <person name="Banfield J.F."/>
        </authorList>
    </citation>
    <scope>NUCLEOTIDE SEQUENCE [LARGE SCALE GENOMIC DNA]</scope>
</reference>
<evidence type="ECO:0000313" key="3">
    <source>
        <dbReference type="EMBL" id="OGF13400.1"/>
    </source>
</evidence>
<protein>
    <recommendedName>
        <fullName evidence="5">Glycosyl transferase family 1 domain-containing protein</fullName>
    </recommendedName>
</protein>
<dbReference type="Pfam" id="PF13439">
    <property type="entry name" value="Glyco_transf_4"/>
    <property type="match status" value="1"/>
</dbReference>
<comment type="caution">
    <text evidence="3">The sequence shown here is derived from an EMBL/GenBank/DDBJ whole genome shotgun (WGS) entry which is preliminary data.</text>
</comment>